<proteinExistence type="predicted"/>
<keyword evidence="5" id="KW-0498">Mitosis</keyword>
<evidence type="ECO:0000256" key="6">
    <source>
        <dbReference type="ARBA" id="ARBA00022838"/>
    </source>
</evidence>
<keyword evidence="3" id="KW-0158">Chromosome</keyword>
<evidence type="ECO:0000256" key="8">
    <source>
        <dbReference type="ARBA" id="ARBA00023306"/>
    </source>
</evidence>
<comment type="subcellular location">
    <subcellularLocation>
        <location evidence="2">Chromosome</location>
        <location evidence="2">Centromere</location>
        <location evidence="2">Kinetochore</location>
    </subcellularLocation>
    <subcellularLocation>
        <location evidence="1">Nucleus</location>
    </subcellularLocation>
</comment>
<dbReference type="VEuPathDB" id="FungiDB:TAPDE_003190"/>
<dbReference type="Pfam" id="PF03980">
    <property type="entry name" value="Nnf1"/>
    <property type="match status" value="1"/>
</dbReference>
<keyword evidence="9" id="KW-0137">Centromere</keyword>
<keyword evidence="8" id="KW-0131">Cell cycle</keyword>
<evidence type="ECO:0000256" key="7">
    <source>
        <dbReference type="ARBA" id="ARBA00023242"/>
    </source>
</evidence>
<dbReference type="GO" id="GO:0007059">
    <property type="term" value="P:chromosome segregation"/>
    <property type="evidence" value="ECO:0007669"/>
    <property type="project" value="TreeGrafter"/>
</dbReference>
<dbReference type="PANTHER" id="PTHR15459:SF3">
    <property type="entry name" value="POLYAMINE-MODULATED FACTOR 1"/>
    <property type="match status" value="1"/>
</dbReference>
<evidence type="ECO:0000256" key="4">
    <source>
        <dbReference type="ARBA" id="ARBA00022618"/>
    </source>
</evidence>
<dbReference type="GO" id="GO:0051301">
    <property type="term" value="P:cell division"/>
    <property type="evidence" value="ECO:0007669"/>
    <property type="project" value="UniProtKB-KW"/>
</dbReference>
<dbReference type="STRING" id="1097556.R4XBU9"/>
<evidence type="ECO:0000256" key="2">
    <source>
        <dbReference type="ARBA" id="ARBA00004629"/>
    </source>
</evidence>
<name>R4XBU9_TAPDE</name>
<reference evidence="11 12" key="1">
    <citation type="journal article" date="2013" name="MBio">
        <title>Genome sequencing of the plant pathogen Taphrina deformans, the causal agent of peach leaf curl.</title>
        <authorList>
            <person name="Cisse O.H."/>
            <person name="Almeida J.M.G.C.F."/>
            <person name="Fonseca A."/>
            <person name="Kumar A.A."/>
            <person name="Salojaervi J."/>
            <person name="Overmyer K."/>
            <person name="Hauser P.M."/>
            <person name="Pagni M."/>
        </authorList>
    </citation>
    <scope>NUCLEOTIDE SEQUENCE [LARGE SCALE GENOMIC DNA]</scope>
    <source>
        <strain evidence="12">PYCC 5710 / ATCC 11124 / CBS 356.35 / IMI 108563 / JCM 9778 / NBRC 8474</strain>
    </source>
</reference>
<evidence type="ECO:0000256" key="3">
    <source>
        <dbReference type="ARBA" id="ARBA00022454"/>
    </source>
</evidence>
<feature type="coiled-coil region" evidence="10">
    <location>
        <begin position="133"/>
        <end position="164"/>
    </location>
</feature>
<keyword evidence="10" id="KW-0175">Coiled coil</keyword>
<dbReference type="PANTHER" id="PTHR15459">
    <property type="entry name" value="POLYAMINE-MODULATED FACTOR 1"/>
    <property type="match status" value="1"/>
</dbReference>
<accession>R4XBU9</accession>
<evidence type="ECO:0000256" key="9">
    <source>
        <dbReference type="ARBA" id="ARBA00023328"/>
    </source>
</evidence>
<evidence type="ECO:0000256" key="10">
    <source>
        <dbReference type="SAM" id="Coils"/>
    </source>
</evidence>
<protein>
    <submittedName>
        <fullName evidence="11">Spindle pole protein Nnf1</fullName>
    </submittedName>
</protein>
<dbReference type="InterPro" id="IPR007128">
    <property type="entry name" value="PMF1/Nnf1"/>
</dbReference>
<comment type="caution">
    <text evidence="11">The sequence shown here is derived from an EMBL/GenBank/DDBJ whole genome shotgun (WGS) entry which is preliminary data.</text>
</comment>
<sequence>MSDSVTKGARASKLDDILNKSLAQTLRACSLEKLTSCFPTLATNDPETLRHAQEQLVDFLTSACRSEFDKILSERQAIARLNELDDMIRDAKTRKERGEDKAVDASDLSPAVILRAHMVPIKKAEVEAITTKLADLQRDNAIKLRTIEEQRRQIELRTKTLKDALGTLDAVVASTTSTNAILKPAVSTVT</sequence>
<evidence type="ECO:0000313" key="11">
    <source>
        <dbReference type="EMBL" id="CCG83045.1"/>
    </source>
</evidence>
<keyword evidence="6" id="KW-0995">Kinetochore</keyword>
<dbReference type="AlphaFoldDB" id="R4XBU9"/>
<dbReference type="Proteomes" id="UP000013776">
    <property type="component" value="Unassembled WGS sequence"/>
</dbReference>
<keyword evidence="12" id="KW-1185">Reference proteome</keyword>
<dbReference type="eggNOG" id="ENOG502S9JT">
    <property type="taxonomic scope" value="Eukaryota"/>
</dbReference>
<gene>
    <name evidence="11" type="ORF">TAPDE_003190</name>
</gene>
<evidence type="ECO:0000256" key="1">
    <source>
        <dbReference type="ARBA" id="ARBA00004123"/>
    </source>
</evidence>
<evidence type="ECO:0000256" key="5">
    <source>
        <dbReference type="ARBA" id="ARBA00022776"/>
    </source>
</evidence>
<dbReference type="GO" id="GO:0005634">
    <property type="term" value="C:nucleus"/>
    <property type="evidence" value="ECO:0007669"/>
    <property type="project" value="UniProtKB-SubCell"/>
</dbReference>
<dbReference type="EMBL" id="CAHR02000118">
    <property type="protein sequence ID" value="CCG83045.1"/>
    <property type="molecule type" value="Genomic_DNA"/>
</dbReference>
<evidence type="ECO:0000313" key="12">
    <source>
        <dbReference type="Proteomes" id="UP000013776"/>
    </source>
</evidence>
<keyword evidence="7" id="KW-0539">Nucleus</keyword>
<dbReference type="GO" id="GO:0000444">
    <property type="term" value="C:MIS12/MIND type complex"/>
    <property type="evidence" value="ECO:0007669"/>
    <property type="project" value="InterPro"/>
</dbReference>
<keyword evidence="4" id="KW-0132">Cell division</keyword>
<organism evidence="11 12">
    <name type="scientific">Taphrina deformans (strain PYCC 5710 / ATCC 11124 / CBS 356.35 / IMI 108563 / JCM 9778 / NBRC 8474)</name>
    <name type="common">Peach leaf curl fungus</name>
    <name type="synonym">Lalaria deformans</name>
    <dbReference type="NCBI Taxonomy" id="1097556"/>
    <lineage>
        <taxon>Eukaryota</taxon>
        <taxon>Fungi</taxon>
        <taxon>Dikarya</taxon>
        <taxon>Ascomycota</taxon>
        <taxon>Taphrinomycotina</taxon>
        <taxon>Taphrinomycetes</taxon>
        <taxon>Taphrinales</taxon>
        <taxon>Taphrinaceae</taxon>
        <taxon>Taphrina</taxon>
    </lineage>
</organism>
<dbReference type="OrthoDB" id="18453at2759"/>